<sequence length="164" mass="18730">MSKIGSSLLVPCVQELAKESITQVPDRYLVPKQDTLIIPKTSSFLQVPIIDLNKLLSEDAFELHKLDHACKEWEFFQLINHGVDPSLIESVKSGFQDFFNLPIEEKKKLWQKPGDIEGFGQLFVVSEKQKLEWADLFIINTLPSYARDLNLFLNIPQPFSGLRG</sequence>
<keyword evidence="6" id="KW-1185">Reference proteome</keyword>
<evidence type="ECO:0000256" key="1">
    <source>
        <dbReference type="ARBA" id="ARBA00022723"/>
    </source>
</evidence>
<dbReference type="Pfam" id="PF14226">
    <property type="entry name" value="DIOX_N"/>
    <property type="match status" value="1"/>
</dbReference>
<dbReference type="InterPro" id="IPR050295">
    <property type="entry name" value="Plant_2OG-oxidoreductases"/>
</dbReference>
<dbReference type="InterPro" id="IPR026992">
    <property type="entry name" value="DIOX_N"/>
</dbReference>
<evidence type="ECO:0000256" key="3">
    <source>
        <dbReference type="ARBA" id="ARBA00023004"/>
    </source>
</evidence>
<dbReference type="GO" id="GO:0031418">
    <property type="term" value="F:L-ascorbic acid binding"/>
    <property type="evidence" value="ECO:0007669"/>
    <property type="project" value="UniProtKB-KW"/>
</dbReference>
<dbReference type="InterPro" id="IPR027443">
    <property type="entry name" value="IPNS-like_sf"/>
</dbReference>
<dbReference type="GO" id="GO:0046872">
    <property type="term" value="F:metal ion binding"/>
    <property type="evidence" value="ECO:0007669"/>
    <property type="project" value="UniProtKB-KW"/>
</dbReference>
<dbReference type="PANTHER" id="PTHR47991">
    <property type="entry name" value="OXOGLUTARATE/IRON-DEPENDENT DIOXYGENASE"/>
    <property type="match status" value="1"/>
</dbReference>
<dbReference type="Gene3D" id="2.60.120.330">
    <property type="entry name" value="B-lactam Antibiotic, Isopenicillin N Synthase, Chain"/>
    <property type="match status" value="1"/>
</dbReference>
<evidence type="ECO:0000313" key="5">
    <source>
        <dbReference type="EMBL" id="RYR34376.1"/>
    </source>
</evidence>
<comment type="caution">
    <text evidence="5">The sequence shown here is derived from an EMBL/GenBank/DDBJ whole genome shotgun (WGS) entry which is preliminary data.</text>
</comment>
<evidence type="ECO:0000313" key="6">
    <source>
        <dbReference type="Proteomes" id="UP000289738"/>
    </source>
</evidence>
<dbReference type="SUPFAM" id="SSF51197">
    <property type="entry name" value="Clavaminate synthase-like"/>
    <property type="match status" value="1"/>
</dbReference>
<feature type="domain" description="Non-haem dioxygenase N-terminal" evidence="4">
    <location>
        <begin position="47"/>
        <end position="143"/>
    </location>
</feature>
<reference evidence="5 6" key="1">
    <citation type="submission" date="2019-01" db="EMBL/GenBank/DDBJ databases">
        <title>Sequencing of cultivated peanut Arachis hypogaea provides insights into genome evolution and oil improvement.</title>
        <authorList>
            <person name="Chen X."/>
        </authorList>
    </citation>
    <scope>NUCLEOTIDE SEQUENCE [LARGE SCALE GENOMIC DNA]</scope>
    <source>
        <strain evidence="6">cv. Fuhuasheng</strain>
        <tissue evidence="5">Leaves</tissue>
    </source>
</reference>
<evidence type="ECO:0000259" key="4">
    <source>
        <dbReference type="Pfam" id="PF14226"/>
    </source>
</evidence>
<gene>
    <name evidence="5" type="ORF">Ahy_A10g049202</name>
</gene>
<keyword evidence="2" id="KW-0847">Vitamin C</keyword>
<dbReference type="AlphaFoldDB" id="A0A445B6X3"/>
<protein>
    <recommendedName>
        <fullName evidence="4">Non-haem dioxygenase N-terminal domain-containing protein</fullName>
    </recommendedName>
</protein>
<evidence type="ECO:0000256" key="2">
    <source>
        <dbReference type="ARBA" id="ARBA00022896"/>
    </source>
</evidence>
<accession>A0A445B6X3</accession>
<name>A0A445B6X3_ARAHY</name>
<dbReference type="STRING" id="3818.A0A445B6X3"/>
<keyword evidence="1" id="KW-0479">Metal-binding</keyword>
<organism evidence="5 6">
    <name type="scientific">Arachis hypogaea</name>
    <name type="common">Peanut</name>
    <dbReference type="NCBI Taxonomy" id="3818"/>
    <lineage>
        <taxon>Eukaryota</taxon>
        <taxon>Viridiplantae</taxon>
        <taxon>Streptophyta</taxon>
        <taxon>Embryophyta</taxon>
        <taxon>Tracheophyta</taxon>
        <taxon>Spermatophyta</taxon>
        <taxon>Magnoliopsida</taxon>
        <taxon>eudicotyledons</taxon>
        <taxon>Gunneridae</taxon>
        <taxon>Pentapetalae</taxon>
        <taxon>rosids</taxon>
        <taxon>fabids</taxon>
        <taxon>Fabales</taxon>
        <taxon>Fabaceae</taxon>
        <taxon>Papilionoideae</taxon>
        <taxon>50 kb inversion clade</taxon>
        <taxon>dalbergioids sensu lato</taxon>
        <taxon>Dalbergieae</taxon>
        <taxon>Pterocarpus clade</taxon>
        <taxon>Arachis</taxon>
    </lineage>
</organism>
<dbReference type="EMBL" id="SDMP01000010">
    <property type="protein sequence ID" value="RYR34376.1"/>
    <property type="molecule type" value="Genomic_DNA"/>
</dbReference>
<proteinExistence type="predicted"/>
<dbReference type="Proteomes" id="UP000289738">
    <property type="component" value="Chromosome A10"/>
</dbReference>
<keyword evidence="3" id="KW-0408">Iron</keyword>